<protein>
    <submittedName>
        <fullName evidence="2">Uncharacterized protein</fullName>
    </submittedName>
</protein>
<evidence type="ECO:0000313" key="3">
    <source>
        <dbReference type="Proteomes" id="UP001497444"/>
    </source>
</evidence>
<feature type="region of interest" description="Disordered" evidence="1">
    <location>
        <begin position="228"/>
        <end position="388"/>
    </location>
</feature>
<feature type="compositionally biased region" description="Low complexity" evidence="1">
    <location>
        <begin position="463"/>
        <end position="474"/>
    </location>
</feature>
<organism evidence="2 3">
    <name type="scientific">Sphagnum jensenii</name>
    <dbReference type="NCBI Taxonomy" id="128206"/>
    <lineage>
        <taxon>Eukaryota</taxon>
        <taxon>Viridiplantae</taxon>
        <taxon>Streptophyta</taxon>
        <taxon>Embryophyta</taxon>
        <taxon>Bryophyta</taxon>
        <taxon>Sphagnophytina</taxon>
        <taxon>Sphagnopsida</taxon>
        <taxon>Sphagnales</taxon>
        <taxon>Sphagnaceae</taxon>
        <taxon>Sphagnum</taxon>
    </lineage>
</organism>
<dbReference type="Proteomes" id="UP001497444">
    <property type="component" value="Chromosome 15"/>
</dbReference>
<feature type="compositionally biased region" description="Polar residues" evidence="1">
    <location>
        <begin position="446"/>
        <end position="458"/>
    </location>
</feature>
<evidence type="ECO:0000256" key="1">
    <source>
        <dbReference type="SAM" id="MobiDB-lite"/>
    </source>
</evidence>
<feature type="compositionally biased region" description="Basic residues" evidence="1">
    <location>
        <begin position="508"/>
        <end position="518"/>
    </location>
</feature>
<accession>A0ABP0W833</accession>
<name>A0ABP0W833_9BRYO</name>
<feature type="compositionally biased region" description="Acidic residues" evidence="1">
    <location>
        <begin position="359"/>
        <end position="370"/>
    </location>
</feature>
<dbReference type="EMBL" id="OZ020110">
    <property type="protein sequence ID" value="CAK9262679.1"/>
    <property type="molecule type" value="Genomic_DNA"/>
</dbReference>
<feature type="non-terminal residue" evidence="2">
    <location>
        <position position="518"/>
    </location>
</feature>
<feature type="compositionally biased region" description="Acidic residues" evidence="1">
    <location>
        <begin position="329"/>
        <end position="339"/>
    </location>
</feature>
<feature type="region of interest" description="Disordered" evidence="1">
    <location>
        <begin position="419"/>
        <end position="476"/>
    </location>
</feature>
<feature type="compositionally biased region" description="Polar residues" evidence="1">
    <location>
        <begin position="289"/>
        <end position="311"/>
    </location>
</feature>
<keyword evidence="3" id="KW-1185">Reference proteome</keyword>
<reference evidence="2" key="1">
    <citation type="submission" date="2024-02" db="EMBL/GenBank/DDBJ databases">
        <authorList>
            <consortium name="ELIXIR-Norway"/>
            <consortium name="Elixir Norway"/>
        </authorList>
    </citation>
    <scope>NUCLEOTIDE SEQUENCE</scope>
</reference>
<feature type="region of interest" description="Disordered" evidence="1">
    <location>
        <begin position="497"/>
        <end position="518"/>
    </location>
</feature>
<evidence type="ECO:0000313" key="2">
    <source>
        <dbReference type="EMBL" id="CAK9262679.1"/>
    </source>
</evidence>
<proteinExistence type="predicted"/>
<sequence>NGSKDGNVTSIHGLDFMKTRQVICKVVVGNAAGQKSESEGNVGDEMLGFSASQPLASLSGTPSLIRSHRFLFHTEIVYMNAAGRLVIASPPKWLLLVEVLTSSCIHQQGTKVSLSHTSPNLDTTKAKSIKCEEYKAFVEVDRLRECDTPNYCATATNFRVPEKLFGGIECRKMELESPQFTKPCSSPLKMTMQPSVNFIASTPEVKPPPSATAYLVTFVAETPHPHSRLNSSPLPCSSAVPETAPFKSKSLETLDTGSPGRTIARSMGGSQITNPQLLPDLPDGEQKLSILSQQQRQPNVSHVSQYQLQGHGTSGEMGEPESSRHGIEDSIEINNDEGGVEITGVLASMPRPRRRVSSDEDTSTDEDDSVEANGSLEGFIDPSHSQHLQSGSVEMMAIYRRSLLTPSPLEQSQHFLHAQSNMPSGSIPGRAVSSGTGGSDSKQKIELNSASRPSSCPTPSFAGVGVSSGLVSSSQHTSLCDENRANIAKIGGVASVTDTASVQQMEKKTKRKKLGLRK</sequence>
<gene>
    <name evidence="2" type="ORF">CSSPJE1EN1_LOCUS8157</name>
</gene>